<evidence type="ECO:0000256" key="2">
    <source>
        <dbReference type="ARBA" id="ARBA00023002"/>
    </source>
</evidence>
<dbReference type="PANTHER" id="PTHR43761">
    <property type="entry name" value="D-ISOMER SPECIFIC 2-HYDROXYACID DEHYDROGENASE FAMILY PROTEIN (AFU_ORTHOLOGUE AFUA_1G13630)"/>
    <property type="match status" value="1"/>
</dbReference>
<accession>A0A8K0TDS1</accession>
<evidence type="ECO:0000259" key="6">
    <source>
        <dbReference type="Pfam" id="PF02826"/>
    </source>
</evidence>
<dbReference type="InterPro" id="IPR029752">
    <property type="entry name" value="D-isomer_DH_CS1"/>
</dbReference>
<dbReference type="GO" id="GO:0051287">
    <property type="term" value="F:NAD binding"/>
    <property type="evidence" value="ECO:0007669"/>
    <property type="project" value="InterPro"/>
</dbReference>
<dbReference type="PROSITE" id="PS00671">
    <property type="entry name" value="D_2_HYDROXYACID_DH_3"/>
    <property type="match status" value="1"/>
</dbReference>
<protein>
    <submittedName>
        <fullName evidence="7">D-isomer specific 2-hydroxyacid dehydrogenase</fullName>
    </submittedName>
</protein>
<feature type="domain" description="D-isomer specific 2-hydroxyacid dehydrogenase catalytic" evidence="5">
    <location>
        <begin position="37"/>
        <end position="326"/>
    </location>
</feature>
<gene>
    <name evidence="7" type="ORF">B0T11DRAFT_279224</name>
</gene>
<evidence type="ECO:0000313" key="8">
    <source>
        <dbReference type="Proteomes" id="UP000813385"/>
    </source>
</evidence>
<feature type="domain" description="D-isomer specific 2-hydroxyacid dehydrogenase NAD-binding" evidence="6">
    <location>
        <begin position="121"/>
        <end position="301"/>
    </location>
</feature>
<dbReference type="InterPro" id="IPR050418">
    <property type="entry name" value="D-iso_2-hydroxyacid_DH_PdxB"/>
</dbReference>
<keyword evidence="2 4" id="KW-0560">Oxidoreductase</keyword>
<evidence type="ECO:0000256" key="3">
    <source>
        <dbReference type="ARBA" id="ARBA00023027"/>
    </source>
</evidence>
<evidence type="ECO:0000313" key="7">
    <source>
        <dbReference type="EMBL" id="KAH7361597.1"/>
    </source>
</evidence>
<dbReference type="InterPro" id="IPR036291">
    <property type="entry name" value="NAD(P)-bd_dom_sf"/>
</dbReference>
<dbReference type="Pfam" id="PF00389">
    <property type="entry name" value="2-Hacid_dh"/>
    <property type="match status" value="1"/>
</dbReference>
<dbReference type="PROSITE" id="PS00065">
    <property type="entry name" value="D_2_HYDROXYACID_DH_1"/>
    <property type="match status" value="1"/>
</dbReference>
<evidence type="ECO:0000259" key="5">
    <source>
        <dbReference type="Pfam" id="PF00389"/>
    </source>
</evidence>
<dbReference type="Pfam" id="PF02826">
    <property type="entry name" value="2-Hacid_dh_C"/>
    <property type="match status" value="1"/>
</dbReference>
<dbReference type="InterPro" id="IPR006140">
    <property type="entry name" value="D-isomer_DH_NAD-bd"/>
</dbReference>
<dbReference type="PANTHER" id="PTHR43761:SF1">
    <property type="entry name" value="D-ISOMER SPECIFIC 2-HYDROXYACID DEHYDROGENASE CATALYTIC DOMAIN-CONTAINING PROTEIN-RELATED"/>
    <property type="match status" value="1"/>
</dbReference>
<dbReference type="Gene3D" id="3.40.50.720">
    <property type="entry name" value="NAD(P)-binding Rossmann-like Domain"/>
    <property type="match status" value="2"/>
</dbReference>
<evidence type="ECO:0000256" key="4">
    <source>
        <dbReference type="RuleBase" id="RU003719"/>
    </source>
</evidence>
<keyword evidence="8" id="KW-1185">Reference proteome</keyword>
<organism evidence="7 8">
    <name type="scientific">Plectosphaerella cucumerina</name>
    <dbReference type="NCBI Taxonomy" id="40658"/>
    <lineage>
        <taxon>Eukaryota</taxon>
        <taxon>Fungi</taxon>
        <taxon>Dikarya</taxon>
        <taxon>Ascomycota</taxon>
        <taxon>Pezizomycotina</taxon>
        <taxon>Sordariomycetes</taxon>
        <taxon>Hypocreomycetidae</taxon>
        <taxon>Glomerellales</taxon>
        <taxon>Plectosphaerellaceae</taxon>
        <taxon>Plectosphaerella</taxon>
    </lineage>
</organism>
<name>A0A8K0TDS1_9PEZI</name>
<dbReference type="Proteomes" id="UP000813385">
    <property type="component" value="Unassembled WGS sequence"/>
</dbReference>
<proteinExistence type="inferred from homology"/>
<dbReference type="SUPFAM" id="SSF52283">
    <property type="entry name" value="Formate/glycerate dehydrogenase catalytic domain-like"/>
    <property type="match status" value="1"/>
</dbReference>
<dbReference type="SUPFAM" id="SSF51735">
    <property type="entry name" value="NAD(P)-binding Rossmann-fold domains"/>
    <property type="match status" value="1"/>
</dbReference>
<sequence length="329" mass="35693">MAPSRIEPDQSSDNVHIPTKKPTMYLLEIFPEDAIRHCQTLFHTILPTDAEVHNWRDNADAILVREKTISASDIASARRLKAIGKQGTGIDIIDKPACDARGIRICNTPGVNAQSVAELVLALTMGVARQLRSISVRQENGIEIRKEHCSGSMLTGTTIGVIGMGAIGSAVARMFQGAFGCAVMAYDPFAPVGAWSDIRHTRVSRFEDMLPVVDMLTLHVPLNEATSGMIGVKELAAMKESAILINVARGGIVDETALLGALERRELWGAGLDCHEEEPPTLERYGALWKTGRVISTPHVGATTRETVVKTATAAMDNVHRFLREESGH</sequence>
<evidence type="ECO:0000256" key="1">
    <source>
        <dbReference type="ARBA" id="ARBA00005854"/>
    </source>
</evidence>
<comment type="caution">
    <text evidence="7">The sequence shown here is derived from an EMBL/GenBank/DDBJ whole genome shotgun (WGS) entry which is preliminary data.</text>
</comment>
<comment type="similarity">
    <text evidence="1 4">Belongs to the D-isomer specific 2-hydroxyacid dehydrogenase family.</text>
</comment>
<dbReference type="EMBL" id="JAGPXD010000003">
    <property type="protein sequence ID" value="KAH7361597.1"/>
    <property type="molecule type" value="Genomic_DNA"/>
</dbReference>
<dbReference type="AlphaFoldDB" id="A0A8K0TDS1"/>
<dbReference type="FunFam" id="3.40.50.720:FF:000203">
    <property type="entry name" value="D-3-phosphoglycerate dehydrogenase (SerA)"/>
    <property type="match status" value="1"/>
</dbReference>
<keyword evidence="3" id="KW-0520">NAD</keyword>
<dbReference type="GO" id="GO:0016616">
    <property type="term" value="F:oxidoreductase activity, acting on the CH-OH group of donors, NAD or NADP as acceptor"/>
    <property type="evidence" value="ECO:0007669"/>
    <property type="project" value="InterPro"/>
</dbReference>
<dbReference type="InterPro" id="IPR006139">
    <property type="entry name" value="D-isomer_2_OHA_DH_cat_dom"/>
</dbReference>
<reference evidence="7" key="1">
    <citation type="journal article" date="2021" name="Nat. Commun.">
        <title>Genetic determinants of endophytism in the Arabidopsis root mycobiome.</title>
        <authorList>
            <person name="Mesny F."/>
            <person name="Miyauchi S."/>
            <person name="Thiergart T."/>
            <person name="Pickel B."/>
            <person name="Atanasova L."/>
            <person name="Karlsson M."/>
            <person name="Huettel B."/>
            <person name="Barry K.W."/>
            <person name="Haridas S."/>
            <person name="Chen C."/>
            <person name="Bauer D."/>
            <person name="Andreopoulos W."/>
            <person name="Pangilinan J."/>
            <person name="LaButti K."/>
            <person name="Riley R."/>
            <person name="Lipzen A."/>
            <person name="Clum A."/>
            <person name="Drula E."/>
            <person name="Henrissat B."/>
            <person name="Kohler A."/>
            <person name="Grigoriev I.V."/>
            <person name="Martin F.M."/>
            <person name="Hacquard S."/>
        </authorList>
    </citation>
    <scope>NUCLEOTIDE SEQUENCE</scope>
    <source>
        <strain evidence="7">MPI-CAGE-AT-0016</strain>
    </source>
</reference>
<dbReference type="InterPro" id="IPR029753">
    <property type="entry name" value="D-isomer_DH_CS"/>
</dbReference>
<dbReference type="OrthoDB" id="298012at2759"/>